<evidence type="ECO:0000313" key="1">
    <source>
        <dbReference type="EMBL" id="MFB9991898.1"/>
    </source>
</evidence>
<comment type="caution">
    <text evidence="1">The sequence shown here is derived from an EMBL/GenBank/DDBJ whole genome shotgun (WGS) entry which is preliminary data.</text>
</comment>
<dbReference type="EMBL" id="JBHLYR010000025">
    <property type="protein sequence ID" value="MFB9991898.1"/>
    <property type="molecule type" value="Genomic_DNA"/>
</dbReference>
<accession>A0ABV6B0F1</accession>
<reference evidence="1 2" key="1">
    <citation type="submission" date="2024-09" db="EMBL/GenBank/DDBJ databases">
        <authorList>
            <person name="Sun Q."/>
            <person name="Mori K."/>
        </authorList>
    </citation>
    <scope>NUCLEOTIDE SEQUENCE [LARGE SCALE GENOMIC DNA]</scope>
    <source>
        <strain evidence="1 2">JCM 13503</strain>
    </source>
</reference>
<keyword evidence="2" id="KW-1185">Reference proteome</keyword>
<evidence type="ECO:0008006" key="3">
    <source>
        <dbReference type="Google" id="ProtNLM"/>
    </source>
</evidence>
<evidence type="ECO:0000313" key="2">
    <source>
        <dbReference type="Proteomes" id="UP001589733"/>
    </source>
</evidence>
<dbReference type="RefSeq" id="WP_380007798.1">
    <property type="nucleotide sequence ID" value="NZ_JBHLYR010000025.1"/>
</dbReference>
<sequence>MGVHPTDLQDRLRAVLLFNSVGNLFPRMQHVWADAGSTGKLSTALKNALGWTLQILKHPWSGNLTI</sequence>
<dbReference type="Proteomes" id="UP001589733">
    <property type="component" value="Unassembled WGS sequence"/>
</dbReference>
<proteinExistence type="predicted"/>
<protein>
    <recommendedName>
        <fullName evidence="3">Transposase</fullName>
    </recommendedName>
</protein>
<organism evidence="1 2">
    <name type="scientific">Deinococcus oregonensis</name>
    <dbReference type="NCBI Taxonomy" id="1805970"/>
    <lineage>
        <taxon>Bacteria</taxon>
        <taxon>Thermotogati</taxon>
        <taxon>Deinococcota</taxon>
        <taxon>Deinococci</taxon>
        <taxon>Deinococcales</taxon>
        <taxon>Deinococcaceae</taxon>
        <taxon>Deinococcus</taxon>
    </lineage>
</organism>
<name>A0ABV6B0F1_9DEIO</name>
<gene>
    <name evidence="1" type="ORF">ACFFLM_07945</name>
</gene>